<evidence type="ECO:0000313" key="19">
    <source>
        <dbReference type="EMBL" id="AZE49185.1"/>
    </source>
</evidence>
<dbReference type="GO" id="GO:0030313">
    <property type="term" value="C:cell envelope"/>
    <property type="evidence" value="ECO:0007669"/>
    <property type="project" value="UniProtKB-SubCell"/>
</dbReference>
<feature type="domain" description="Dyp-type peroxidase N-terminal" evidence="17">
    <location>
        <begin position="70"/>
        <end position="220"/>
    </location>
</feature>
<dbReference type="GO" id="GO:0046872">
    <property type="term" value="F:metal ion binding"/>
    <property type="evidence" value="ECO:0007669"/>
    <property type="project" value="UniProtKB-KW"/>
</dbReference>
<dbReference type="InterPro" id="IPR048327">
    <property type="entry name" value="Dyp_perox_N"/>
</dbReference>
<sequence length="512" mass="55890">MNDSDPSNPAFSAQRRRVLLGMGAAGVALAGSSLSCPAMAAQTGKTTAQVTEAPSSDKTQDRHDFHGQHQSGIVTPRPAAGMLVAFDVLASDREDLERLLRTLDQRIKFLMTGGPVPQVDPKLPPLDSGILGPVVTPDNLTITVSVGASLFDERFGLAAAKPKRLIRMVGFPNDALEPDCCHGDLSLQFCANTADTNIHALRDIVKNLPDLLLVRWKQEGSMPPQAPARPGEPAQSARNFLGFRDGSANPDSNDRKAMEQIVWVQPGSDEPAWAAHGSYQAVRIIRNFVERWDRTPLQEQESIIGRVKASGAPMDGQQEHQVPDYRKDPHGQLTKLDAHIRLANPRTAETQHNLILRRPFNYSNGVNKNGQLDMGLLFICYQADLEQGFIAVQTRLNGEPLEEYLKPVGGGYFFTLPGVTGDRDFLGRGLLEATQAKPAPDHHPYPTETSHEKVAPRCVADPWLAPCSAVGGGRHIAAGTGGADFRLQDLRHRTARRAGQPHPDLHRRGEER</sequence>
<dbReference type="Pfam" id="PF04261">
    <property type="entry name" value="Dyp_perox_N"/>
    <property type="match status" value="1"/>
</dbReference>
<feature type="compositionally biased region" description="Polar residues" evidence="16">
    <location>
        <begin position="45"/>
        <end position="57"/>
    </location>
</feature>
<evidence type="ECO:0000256" key="1">
    <source>
        <dbReference type="ARBA" id="ARBA00004196"/>
    </source>
</evidence>
<dbReference type="PANTHER" id="PTHR30521">
    <property type="entry name" value="DEFERROCHELATASE/PEROXIDASE"/>
    <property type="match status" value="1"/>
</dbReference>
<comment type="catalytic activity">
    <reaction evidence="12">
        <text>heme b + 2 H(+) = protoporphyrin IX + Fe(2+)</text>
        <dbReference type="Rhea" id="RHEA:22584"/>
        <dbReference type="ChEBI" id="CHEBI:15378"/>
        <dbReference type="ChEBI" id="CHEBI:29033"/>
        <dbReference type="ChEBI" id="CHEBI:57306"/>
        <dbReference type="ChEBI" id="CHEBI:60344"/>
        <dbReference type="EC" id="4.98.1.1"/>
    </reaction>
    <physiologicalReaction direction="left-to-right" evidence="12">
        <dbReference type="Rhea" id="RHEA:22585"/>
    </physiologicalReaction>
</comment>
<dbReference type="GO" id="GO:0004325">
    <property type="term" value="F:ferrochelatase activity"/>
    <property type="evidence" value="ECO:0007669"/>
    <property type="project" value="UniProtKB-EC"/>
</dbReference>
<evidence type="ECO:0000256" key="13">
    <source>
        <dbReference type="PIRSR" id="PIRSR606313-1"/>
    </source>
</evidence>
<evidence type="ECO:0000259" key="18">
    <source>
        <dbReference type="Pfam" id="PF20628"/>
    </source>
</evidence>
<evidence type="ECO:0000256" key="7">
    <source>
        <dbReference type="ARBA" id="ARBA00023002"/>
    </source>
</evidence>
<dbReference type="AlphaFoldDB" id="A0A3G7TPY5"/>
<dbReference type="PROSITE" id="PS51318">
    <property type="entry name" value="TAT"/>
    <property type="match status" value="1"/>
</dbReference>
<evidence type="ECO:0000256" key="14">
    <source>
        <dbReference type="PIRSR" id="PIRSR606313-2"/>
    </source>
</evidence>
<evidence type="ECO:0000256" key="12">
    <source>
        <dbReference type="ARBA" id="ARBA00048856"/>
    </source>
</evidence>
<name>A0A3G7TPY5_9PSED</name>
<comment type="subunit">
    <text evidence="15">Homodimer. Part of a ferrous iron transporter composed of EfeU, EfeO and EfeB.</text>
</comment>
<dbReference type="GO" id="GO:0005829">
    <property type="term" value="C:cytosol"/>
    <property type="evidence" value="ECO:0007669"/>
    <property type="project" value="TreeGrafter"/>
</dbReference>
<comment type="subcellular location">
    <subcellularLocation>
        <location evidence="1">Cell envelope</location>
    </subcellularLocation>
    <subcellularLocation>
        <location evidence="15">Periplasm</location>
    </subcellularLocation>
</comment>
<evidence type="ECO:0000256" key="15">
    <source>
        <dbReference type="RuleBase" id="RU365017"/>
    </source>
</evidence>
<keyword evidence="5 13" id="KW-0479">Metal-binding</keyword>
<keyword evidence="8 13" id="KW-0408">Iron</keyword>
<dbReference type="EC" id="1.11.1.-" evidence="15"/>
<feature type="binding site" evidence="14">
    <location>
        <position position="306"/>
    </location>
    <ligand>
        <name>protoporphyrin IX</name>
        <dbReference type="ChEBI" id="CHEBI:57306"/>
    </ligand>
</feature>
<dbReference type="InterPro" id="IPR011008">
    <property type="entry name" value="Dimeric_a/b-barrel"/>
</dbReference>
<evidence type="ECO:0000256" key="11">
    <source>
        <dbReference type="ARBA" id="ARBA00033775"/>
    </source>
</evidence>
<keyword evidence="9" id="KW-0456">Lyase</keyword>
<dbReference type="PANTHER" id="PTHR30521:SF4">
    <property type="entry name" value="DEFERROCHELATASE"/>
    <property type="match status" value="1"/>
</dbReference>
<keyword evidence="15" id="KW-0574">Periplasm</keyword>
<protein>
    <recommendedName>
        <fullName evidence="10 15">Deferrochelatase</fullName>
        <ecNumber evidence="15">1.11.1.-</ecNumber>
    </recommendedName>
    <alternativeName>
        <fullName evidence="11 15">Peroxidase EfeB</fullName>
    </alternativeName>
</protein>
<dbReference type="InterPro" id="IPR006313">
    <property type="entry name" value="EfeB/EfeN"/>
</dbReference>
<gene>
    <name evidence="19" type="ORF">C4K04_3513</name>
</gene>
<dbReference type="InterPro" id="IPR006311">
    <property type="entry name" value="TAT_signal"/>
</dbReference>
<feature type="domain" description="Dyp-type peroxidase C-terminal" evidence="18">
    <location>
        <begin position="237"/>
        <end position="419"/>
    </location>
</feature>
<organism evidence="19 20">
    <name type="scientific">Pseudomonas chlororaphis</name>
    <dbReference type="NCBI Taxonomy" id="587753"/>
    <lineage>
        <taxon>Bacteria</taxon>
        <taxon>Pseudomonadati</taxon>
        <taxon>Pseudomonadota</taxon>
        <taxon>Gammaproteobacteria</taxon>
        <taxon>Pseudomonadales</taxon>
        <taxon>Pseudomonadaceae</taxon>
        <taxon>Pseudomonas</taxon>
    </lineage>
</organism>
<keyword evidence="7 15" id="KW-0560">Oxidoreductase</keyword>
<dbReference type="PROSITE" id="PS51404">
    <property type="entry name" value="DYP_PEROXIDASE"/>
    <property type="match status" value="1"/>
</dbReference>
<evidence type="ECO:0000256" key="16">
    <source>
        <dbReference type="SAM" id="MobiDB-lite"/>
    </source>
</evidence>
<dbReference type="Proteomes" id="UP000268048">
    <property type="component" value="Chromosome"/>
</dbReference>
<feature type="region of interest" description="Disordered" evidence="16">
    <location>
        <begin position="220"/>
        <end position="253"/>
    </location>
</feature>
<evidence type="ECO:0000256" key="3">
    <source>
        <dbReference type="ARBA" id="ARBA00022559"/>
    </source>
</evidence>
<reference evidence="19 20" key="1">
    <citation type="submission" date="2018-03" db="EMBL/GenBank/DDBJ databases">
        <title>Diversity of phytobeneficial traits revealed by whole-genome analysis of worldwide-isolated phenazine-producing Pseudomonas spp.</title>
        <authorList>
            <person name="Biessy A."/>
            <person name="Novinscak A."/>
            <person name="Blom J."/>
            <person name="Leger G."/>
            <person name="Thomashow L.S."/>
            <person name="Cazorla F.M."/>
            <person name="Josic D."/>
            <person name="Filion M."/>
        </authorList>
    </citation>
    <scope>NUCLEOTIDE SEQUENCE [LARGE SCALE GENOMIC DNA]</scope>
    <source>
        <strain evidence="19 20">B25</strain>
    </source>
</reference>
<dbReference type="GO" id="GO:0033212">
    <property type="term" value="P:iron import into cell"/>
    <property type="evidence" value="ECO:0007669"/>
    <property type="project" value="InterPro"/>
</dbReference>
<evidence type="ECO:0000313" key="20">
    <source>
        <dbReference type="Proteomes" id="UP000268048"/>
    </source>
</evidence>
<evidence type="ECO:0000259" key="17">
    <source>
        <dbReference type="Pfam" id="PF04261"/>
    </source>
</evidence>
<accession>A0A3G7TPY5</accession>
<keyword evidence="3 15" id="KW-0575">Peroxidase</keyword>
<evidence type="ECO:0000256" key="6">
    <source>
        <dbReference type="ARBA" id="ARBA00022729"/>
    </source>
</evidence>
<dbReference type="Pfam" id="PF20628">
    <property type="entry name" value="Dyp_perox_C"/>
    <property type="match status" value="1"/>
</dbReference>
<dbReference type="SUPFAM" id="SSF54909">
    <property type="entry name" value="Dimeric alpha+beta barrel"/>
    <property type="match status" value="1"/>
</dbReference>
<keyword evidence="4 13" id="KW-0349">Heme</keyword>
<feature type="binding site" evidence="13">
    <location>
        <begin position="246"/>
        <end position="248"/>
    </location>
    <ligand>
        <name>heme b</name>
        <dbReference type="ChEBI" id="CHEBI:60344"/>
    </ligand>
</feature>
<keyword evidence="6 15" id="KW-0732">Signal</keyword>
<dbReference type="GO" id="GO:0042597">
    <property type="term" value="C:periplasmic space"/>
    <property type="evidence" value="ECO:0007669"/>
    <property type="project" value="UniProtKB-SubCell"/>
</dbReference>
<dbReference type="InterPro" id="IPR048328">
    <property type="entry name" value="Dyp_perox_C"/>
</dbReference>
<evidence type="ECO:0000256" key="2">
    <source>
        <dbReference type="ARBA" id="ARBA00005365"/>
    </source>
</evidence>
<dbReference type="NCBIfam" id="TIGR01413">
    <property type="entry name" value="Dyp_perox_fam"/>
    <property type="match status" value="1"/>
</dbReference>
<comment type="similarity">
    <text evidence="2">Belongs to the DyP-type peroxidase family. EfeB subfamily.</text>
</comment>
<feature type="binding site" evidence="13">
    <location>
        <position position="339"/>
    </location>
    <ligand>
        <name>heme b</name>
        <dbReference type="ChEBI" id="CHEBI:60344"/>
    </ligand>
</feature>
<evidence type="ECO:0000256" key="5">
    <source>
        <dbReference type="ARBA" id="ARBA00022723"/>
    </source>
</evidence>
<evidence type="ECO:0000256" key="10">
    <source>
        <dbReference type="ARBA" id="ARBA00033771"/>
    </source>
</evidence>
<feature type="binding site" evidence="13">
    <location>
        <position position="357"/>
    </location>
    <ligand>
        <name>heme b</name>
        <dbReference type="ChEBI" id="CHEBI:60344"/>
    </ligand>
</feature>
<evidence type="ECO:0000256" key="4">
    <source>
        <dbReference type="ARBA" id="ARBA00022617"/>
    </source>
</evidence>
<feature type="region of interest" description="Disordered" evidence="16">
    <location>
        <begin position="45"/>
        <end position="73"/>
    </location>
</feature>
<feature type="binding site" evidence="13">
    <location>
        <begin position="344"/>
        <end position="346"/>
    </location>
    <ligand>
        <name>heme b</name>
        <dbReference type="ChEBI" id="CHEBI:60344"/>
    </ligand>
</feature>
<dbReference type="GO" id="GO:0004601">
    <property type="term" value="F:peroxidase activity"/>
    <property type="evidence" value="ECO:0007669"/>
    <property type="project" value="UniProtKB-KW"/>
</dbReference>
<dbReference type="InterPro" id="IPR006314">
    <property type="entry name" value="Dyp_peroxidase"/>
</dbReference>
<dbReference type="EMBL" id="CP027753">
    <property type="protein sequence ID" value="AZE49185.1"/>
    <property type="molecule type" value="Genomic_DNA"/>
</dbReference>
<evidence type="ECO:0000256" key="8">
    <source>
        <dbReference type="ARBA" id="ARBA00023004"/>
    </source>
</evidence>
<feature type="binding site" evidence="14">
    <location>
        <begin position="246"/>
        <end position="248"/>
    </location>
    <ligand>
        <name>protoporphyrin IX</name>
        <dbReference type="ChEBI" id="CHEBI:57306"/>
    </ligand>
</feature>
<feature type="chain" id="PRO_5017855929" description="Deferrochelatase" evidence="15">
    <location>
        <begin position="41"/>
        <end position="512"/>
    </location>
</feature>
<evidence type="ECO:0000256" key="9">
    <source>
        <dbReference type="ARBA" id="ARBA00023239"/>
    </source>
</evidence>
<feature type="compositionally biased region" description="Basic and acidic residues" evidence="16">
    <location>
        <begin position="58"/>
        <end position="67"/>
    </location>
</feature>
<proteinExistence type="inferred from homology"/>
<feature type="signal peptide" evidence="15">
    <location>
        <begin position="1"/>
        <end position="40"/>
    </location>
</feature>
<dbReference type="GO" id="GO:0020037">
    <property type="term" value="F:heme binding"/>
    <property type="evidence" value="ECO:0007669"/>
    <property type="project" value="InterPro"/>
</dbReference>
<dbReference type="NCBIfam" id="TIGR01412">
    <property type="entry name" value="tat_substr_1"/>
    <property type="match status" value="1"/>
</dbReference>
<comment type="cofactor">
    <cofactor evidence="13 15">
        <name>heme b</name>
        <dbReference type="ChEBI" id="CHEBI:60344"/>
    </cofactor>
    <text evidence="13 15">Binds 1 heme b (iron(II)-protoporphyrin IX) group non-covalently per subunit.</text>
</comment>
<comment type="function">
    <text evidence="15">Involved in the recovery of exogenous heme iron. Extracts iron from heme while preserving the protoporphyrin ring intact.</text>
</comment>